<feature type="compositionally biased region" description="Basic residues" evidence="1">
    <location>
        <begin position="39"/>
        <end position="56"/>
    </location>
</feature>
<protein>
    <submittedName>
        <fullName evidence="2">Ras guanine nucleotide exchange factor h</fullName>
    </submittedName>
</protein>
<reference evidence="2" key="1">
    <citation type="submission" date="2022-08" db="EMBL/GenBank/DDBJ databases">
        <title>Novel sulphate-reducing endosymbionts in the free-living metamonad Anaeramoeba.</title>
        <authorList>
            <person name="Jerlstrom-Hultqvist J."/>
            <person name="Cepicka I."/>
            <person name="Gallot-Lavallee L."/>
            <person name="Salas-Leiva D."/>
            <person name="Curtis B.A."/>
            <person name="Zahonova K."/>
            <person name="Pipaliya S."/>
            <person name="Dacks J."/>
            <person name="Roger A.J."/>
        </authorList>
    </citation>
    <scope>NUCLEOTIDE SEQUENCE</scope>
    <source>
        <strain evidence="2">Busselton2</strain>
    </source>
</reference>
<sequence length="325" mass="37677">MTEGNEVTLKKIDNKNGDKTENLDKGQNNHTTRQTPLRKEKRPRPLPKLRRTRHSMSHPTPQRPLPLLPKTKPIPFPKIRSKSSTCLDLLSKPNFETPITIQISKLNNGNRNHTTNEKGKGKGKGNGNVNGNCNETEKEQTTKTISEKSNNLTSDNPNEEKTNDNLKETKKTKEDTIPRIPSNLWLAKLMKDHPELLETRERILPLTKQNSFGMLYNKEKTENKERIGGRNLLQMIFQFLSNEGLTESMKLLQKESNSLYYRHYSDNDVLTTLLSLGVFNVDKIWRLNYKKLWEHLGDQEMNEVIISDRKAPLLQVFKIYFYQNL</sequence>
<evidence type="ECO:0000313" key="3">
    <source>
        <dbReference type="Proteomes" id="UP001146793"/>
    </source>
</evidence>
<dbReference type="EMBL" id="JANTQA010000040">
    <property type="protein sequence ID" value="KAJ3435490.1"/>
    <property type="molecule type" value="Genomic_DNA"/>
</dbReference>
<evidence type="ECO:0000256" key="1">
    <source>
        <dbReference type="SAM" id="MobiDB-lite"/>
    </source>
</evidence>
<name>A0AAV7Z5Y2_9EUKA</name>
<feature type="compositionally biased region" description="Basic and acidic residues" evidence="1">
    <location>
        <begin position="8"/>
        <end position="24"/>
    </location>
</feature>
<dbReference type="PROSITE" id="PS50896">
    <property type="entry name" value="LISH"/>
    <property type="match status" value="1"/>
</dbReference>
<evidence type="ECO:0000313" key="2">
    <source>
        <dbReference type="EMBL" id="KAJ3435490.1"/>
    </source>
</evidence>
<dbReference type="AlphaFoldDB" id="A0AAV7Z5Y2"/>
<comment type="caution">
    <text evidence="2">The sequence shown here is derived from an EMBL/GenBank/DDBJ whole genome shotgun (WGS) entry which is preliminary data.</text>
</comment>
<feature type="region of interest" description="Disordered" evidence="1">
    <location>
        <begin position="106"/>
        <end position="174"/>
    </location>
</feature>
<feature type="compositionally biased region" description="Polar residues" evidence="1">
    <location>
        <begin position="25"/>
        <end position="34"/>
    </location>
</feature>
<organism evidence="2 3">
    <name type="scientific">Anaeramoeba flamelloides</name>
    <dbReference type="NCBI Taxonomy" id="1746091"/>
    <lineage>
        <taxon>Eukaryota</taxon>
        <taxon>Metamonada</taxon>
        <taxon>Anaeramoebidae</taxon>
        <taxon>Anaeramoeba</taxon>
    </lineage>
</organism>
<dbReference type="InterPro" id="IPR006594">
    <property type="entry name" value="LisH"/>
</dbReference>
<proteinExistence type="predicted"/>
<feature type="compositionally biased region" description="Basic and acidic residues" evidence="1">
    <location>
        <begin position="158"/>
        <end position="174"/>
    </location>
</feature>
<feature type="region of interest" description="Disordered" evidence="1">
    <location>
        <begin position="1"/>
        <end position="79"/>
    </location>
</feature>
<gene>
    <name evidence="2" type="ORF">M0812_19678</name>
</gene>
<dbReference type="Proteomes" id="UP001146793">
    <property type="component" value="Unassembled WGS sequence"/>
</dbReference>
<accession>A0AAV7Z5Y2</accession>
<feature type="compositionally biased region" description="Pro residues" evidence="1">
    <location>
        <begin position="61"/>
        <end position="76"/>
    </location>
</feature>
<feature type="compositionally biased region" description="Polar residues" evidence="1">
    <location>
        <begin position="142"/>
        <end position="156"/>
    </location>
</feature>